<comment type="caution">
    <text evidence="2">The sequence shown here is derived from an EMBL/GenBank/DDBJ whole genome shotgun (WGS) entry which is preliminary data.</text>
</comment>
<dbReference type="Pfam" id="PF13489">
    <property type="entry name" value="Methyltransf_23"/>
    <property type="match status" value="1"/>
</dbReference>
<dbReference type="GO" id="GO:0008168">
    <property type="term" value="F:methyltransferase activity"/>
    <property type="evidence" value="ECO:0007669"/>
    <property type="project" value="TreeGrafter"/>
</dbReference>
<dbReference type="PANTHER" id="PTHR43591">
    <property type="entry name" value="METHYLTRANSFERASE"/>
    <property type="match status" value="1"/>
</dbReference>
<evidence type="ECO:0000313" key="3">
    <source>
        <dbReference type="Proteomes" id="UP000186583"/>
    </source>
</evidence>
<reference evidence="2 3" key="1">
    <citation type="submission" date="2016-11" db="EMBL/GenBank/DDBJ databases">
        <title>Draft Genome Assembly of Colletotrichum chlorophyti a pathogen of herbaceous plants.</title>
        <authorList>
            <person name="Gan P."/>
            <person name="Narusaka M."/>
            <person name="Tsushima A."/>
            <person name="Narusaka Y."/>
            <person name="Takano Y."/>
            <person name="Shirasu K."/>
        </authorList>
    </citation>
    <scope>NUCLEOTIDE SEQUENCE [LARGE SCALE GENOMIC DNA]</scope>
    <source>
        <strain evidence="2 3">NTL11</strain>
    </source>
</reference>
<proteinExistence type="inferred from homology"/>
<dbReference type="EMBL" id="MPGH01000027">
    <property type="protein sequence ID" value="OLN95723.1"/>
    <property type="molecule type" value="Genomic_DNA"/>
</dbReference>
<organism evidence="2 3">
    <name type="scientific">Colletotrichum chlorophyti</name>
    <dbReference type="NCBI Taxonomy" id="708187"/>
    <lineage>
        <taxon>Eukaryota</taxon>
        <taxon>Fungi</taxon>
        <taxon>Dikarya</taxon>
        <taxon>Ascomycota</taxon>
        <taxon>Pezizomycotina</taxon>
        <taxon>Sordariomycetes</taxon>
        <taxon>Hypocreomycetidae</taxon>
        <taxon>Glomerellales</taxon>
        <taxon>Glomerellaceae</taxon>
        <taxon>Colletotrichum</taxon>
    </lineage>
</organism>
<name>A0A1Q8S2S5_9PEZI</name>
<dbReference type="AlphaFoldDB" id="A0A1Q8S2S5"/>
<dbReference type="SUPFAM" id="SSF53335">
    <property type="entry name" value="S-adenosyl-L-methionine-dependent methyltransferases"/>
    <property type="match status" value="2"/>
</dbReference>
<comment type="similarity">
    <text evidence="1">Belongs to the methyltransferase superfamily. LaeA methyltransferase family.</text>
</comment>
<dbReference type="InterPro" id="IPR029063">
    <property type="entry name" value="SAM-dependent_MTases_sf"/>
</dbReference>
<dbReference type="PANTHER" id="PTHR43591:SF10">
    <property type="entry name" value="ABC TRANSMEMBRANE TYPE-1 DOMAIN-CONTAINING PROTEIN-RELATED"/>
    <property type="match status" value="1"/>
</dbReference>
<evidence type="ECO:0000256" key="1">
    <source>
        <dbReference type="ARBA" id="ARBA00038158"/>
    </source>
</evidence>
<accession>A0A1Q8S2S5</accession>
<keyword evidence="3" id="KW-1185">Reference proteome</keyword>
<dbReference type="OrthoDB" id="2013972at2759"/>
<protein>
    <submittedName>
        <fullName evidence="2">Uncharacterized protein</fullName>
    </submittedName>
</protein>
<dbReference type="STRING" id="708187.A0A1Q8S2S5"/>
<dbReference type="Proteomes" id="UP000186583">
    <property type="component" value="Unassembled WGS sequence"/>
</dbReference>
<sequence length="350" mass="39264">MTSQVQDVVVEADEFDDNDSSLGDDTASSTASLNSSILNYRKENGRTYHSFRDGNVELNVHQDLQHHMFYLSLDGKLGLSPPNAPDAEPGRVLDVGTGTGIWAMDYGDEHPGSEVGEDARPSRPSLMSVSAGYRCRPFSHAATVVREELRFPNPTATTALTSNLSVPPNVKFEIDDVEDSWTYSRPFDYIHSRMMNSAIVKWQEYLHQCYENLNPGGWLELQEFDLPLSDDNTLTEEHALYKSMRYLSEAAAKTDHAFADLATLRPMMEAAGFVDVAEMRFKWPSNTWPRHAKFKELGAWNYENITSGLQGFLMAALTRGLGWQADEVNVLAAQARKDVGDRSIHAYWPM</sequence>
<dbReference type="CDD" id="cd02440">
    <property type="entry name" value="AdoMet_MTases"/>
    <property type="match status" value="1"/>
</dbReference>
<gene>
    <name evidence="2" type="ORF">CCHL11_02734</name>
</gene>
<evidence type="ECO:0000313" key="2">
    <source>
        <dbReference type="EMBL" id="OLN95723.1"/>
    </source>
</evidence>
<dbReference type="Gene3D" id="3.40.50.150">
    <property type="entry name" value="Vaccinia Virus protein VP39"/>
    <property type="match status" value="1"/>
</dbReference>